<proteinExistence type="predicted"/>
<dbReference type="SUPFAM" id="SSF141868">
    <property type="entry name" value="EAL domain-like"/>
    <property type="match status" value="1"/>
</dbReference>
<dbReference type="InterPro" id="IPR035919">
    <property type="entry name" value="EAL_sf"/>
</dbReference>
<feature type="region of interest" description="Disordered" evidence="1">
    <location>
        <begin position="1"/>
        <end position="20"/>
    </location>
</feature>
<dbReference type="CDD" id="cd01948">
    <property type="entry name" value="EAL"/>
    <property type="match status" value="1"/>
</dbReference>
<dbReference type="InterPro" id="IPR052155">
    <property type="entry name" value="Biofilm_reg_signaling"/>
</dbReference>
<dbReference type="InterPro" id="IPR029787">
    <property type="entry name" value="Nucleotide_cyclase"/>
</dbReference>
<dbReference type="CDD" id="cd00130">
    <property type="entry name" value="PAS"/>
    <property type="match status" value="2"/>
</dbReference>
<dbReference type="Proteomes" id="UP000307956">
    <property type="component" value="Unassembled WGS sequence"/>
</dbReference>
<dbReference type="SMART" id="SM00091">
    <property type="entry name" value="PAS"/>
    <property type="match status" value="3"/>
</dbReference>
<name>A0A4S4ALQ5_9RHOO</name>
<dbReference type="InterPro" id="IPR000014">
    <property type="entry name" value="PAS"/>
</dbReference>
<dbReference type="EMBL" id="SSOD01000010">
    <property type="protein sequence ID" value="THF60478.1"/>
    <property type="molecule type" value="Genomic_DNA"/>
</dbReference>
<dbReference type="SUPFAM" id="SSF55785">
    <property type="entry name" value="PYP-like sensor domain (PAS domain)"/>
    <property type="match status" value="3"/>
</dbReference>
<dbReference type="InterPro" id="IPR001610">
    <property type="entry name" value="PAC"/>
</dbReference>
<dbReference type="PROSITE" id="PS50112">
    <property type="entry name" value="PAS"/>
    <property type="match status" value="1"/>
</dbReference>
<dbReference type="CDD" id="cd01949">
    <property type="entry name" value="GGDEF"/>
    <property type="match status" value="1"/>
</dbReference>
<comment type="caution">
    <text evidence="6">The sequence shown here is derived from an EMBL/GenBank/DDBJ whole genome shotgun (WGS) entry which is preliminary data.</text>
</comment>
<dbReference type="OrthoDB" id="9813903at2"/>
<dbReference type="Gene3D" id="3.30.70.270">
    <property type="match status" value="1"/>
</dbReference>
<evidence type="ECO:0000259" key="2">
    <source>
        <dbReference type="PROSITE" id="PS50112"/>
    </source>
</evidence>
<dbReference type="NCBIfam" id="TIGR00229">
    <property type="entry name" value="sensory_box"/>
    <property type="match status" value="1"/>
</dbReference>
<dbReference type="Gene3D" id="3.30.450.20">
    <property type="entry name" value="PAS domain"/>
    <property type="match status" value="3"/>
</dbReference>
<dbReference type="SUPFAM" id="SSF55073">
    <property type="entry name" value="Nucleotide cyclase"/>
    <property type="match status" value="1"/>
</dbReference>
<dbReference type="PROSITE" id="PS50113">
    <property type="entry name" value="PAC"/>
    <property type="match status" value="1"/>
</dbReference>
<keyword evidence="7" id="KW-1185">Reference proteome</keyword>
<feature type="domain" description="GGDEF" evidence="5">
    <location>
        <begin position="424"/>
        <end position="557"/>
    </location>
</feature>
<dbReference type="SMART" id="SM00267">
    <property type="entry name" value="GGDEF"/>
    <property type="match status" value="1"/>
</dbReference>
<dbReference type="PROSITE" id="PS50883">
    <property type="entry name" value="EAL"/>
    <property type="match status" value="1"/>
</dbReference>
<dbReference type="InterPro" id="IPR000700">
    <property type="entry name" value="PAS-assoc_C"/>
</dbReference>
<feature type="domain" description="PAC" evidence="3">
    <location>
        <begin position="340"/>
        <end position="392"/>
    </location>
</feature>
<evidence type="ECO:0000259" key="3">
    <source>
        <dbReference type="PROSITE" id="PS50113"/>
    </source>
</evidence>
<evidence type="ECO:0000259" key="5">
    <source>
        <dbReference type="PROSITE" id="PS50887"/>
    </source>
</evidence>
<dbReference type="SMART" id="SM00086">
    <property type="entry name" value="PAC"/>
    <property type="match status" value="1"/>
</dbReference>
<sequence length="822" mass="88926">MPIPMNLAPRPEDDRNPDEPFVPDFSEGAETGLYLALLELLDEGLIITGDEVILEVNSAACRLLGRDYRQLAGQPLADIFPSERAFLNARARLFIQGEMRGCLQVATPTGNRNLKFIAAARLRPGIHALILSPDLAAEGYAEPAADAAPGDTLWPRLAAALEQPVLVVDDQLQVAAANAAALRTLGVERGALVGRPIADCIPIEWPEDGATPLATLHPEGGAPLSARVLPGPKPDWRLLILPPVAAISGLPAAPATLPADAPPPASRLLLPVDVFDATSQAILVSDAQNRIIAVNKAFTTITGYTLDEVHGKNPAVLSAGQRDKSFVDALWTGLAQTGQWQGEIWNRRKNGEIYPEWLSITAVRDARGKVLHYIGMFSDLTAKRQAESRADYIATHDILTGLPNRRLFECRFTEAAERARASHRSVGLMRLDLDNFKAVNREYGDNTGDAFLQQIARRLRMATPRGATVARERSDTLLVLLPDVDLTSEIGRAAEALLASLAQPFEAEGRQVKLGASIGIAIFPEHGTQFDALVRNANAALTHARQLGGNNHQYYADEMGGGTLEHSAFELNLRHSVEREQLEVHFQPLVDGRDGSLRGGEALLRWRHPDLGLIPFRRFLTAAREGGMLGELGDWVLHAACRHAAAWPARGGHPPLLTINVAIEQIMQGNLADRVQDALKASGLPPERLELDVDEIVLKEEHSRIQSALEKLAALGVRLAVDDFGRGVSSIPRLKRFPLRAIKLDPVLVRDVGVREEAEAVVEAIAAMAGALGLEVFARGVEGEAQQAFLCALDCYLQQGPLFGRPMTAEEFAAYVAGGKAP</sequence>
<feature type="domain" description="PAS" evidence="2">
    <location>
        <begin position="274"/>
        <end position="313"/>
    </location>
</feature>
<protein>
    <submittedName>
        <fullName evidence="6">EAL domain-containing protein</fullName>
    </submittedName>
</protein>
<gene>
    <name evidence="6" type="ORF">E6O51_13455</name>
</gene>
<accession>A0A4S4ALQ5</accession>
<dbReference type="SMART" id="SM00052">
    <property type="entry name" value="EAL"/>
    <property type="match status" value="1"/>
</dbReference>
<dbReference type="InterPro" id="IPR035965">
    <property type="entry name" value="PAS-like_dom_sf"/>
</dbReference>
<dbReference type="GO" id="GO:0006355">
    <property type="term" value="P:regulation of DNA-templated transcription"/>
    <property type="evidence" value="ECO:0007669"/>
    <property type="project" value="InterPro"/>
</dbReference>
<feature type="domain" description="EAL" evidence="4">
    <location>
        <begin position="566"/>
        <end position="820"/>
    </location>
</feature>
<dbReference type="PROSITE" id="PS50887">
    <property type="entry name" value="GGDEF"/>
    <property type="match status" value="1"/>
</dbReference>
<dbReference type="AlphaFoldDB" id="A0A4S4ALQ5"/>
<organism evidence="6 7">
    <name type="scientific">Pseudothauera rhizosphaerae</name>
    <dbReference type="NCBI Taxonomy" id="2565932"/>
    <lineage>
        <taxon>Bacteria</taxon>
        <taxon>Pseudomonadati</taxon>
        <taxon>Pseudomonadota</taxon>
        <taxon>Betaproteobacteria</taxon>
        <taxon>Rhodocyclales</taxon>
        <taxon>Zoogloeaceae</taxon>
        <taxon>Pseudothauera</taxon>
    </lineage>
</organism>
<dbReference type="Pfam" id="PF13426">
    <property type="entry name" value="PAS_9"/>
    <property type="match status" value="2"/>
</dbReference>
<dbReference type="Pfam" id="PF00990">
    <property type="entry name" value="GGDEF"/>
    <property type="match status" value="1"/>
</dbReference>
<dbReference type="PANTHER" id="PTHR44757">
    <property type="entry name" value="DIGUANYLATE CYCLASE DGCP"/>
    <property type="match status" value="1"/>
</dbReference>
<dbReference type="Gene3D" id="3.20.20.450">
    <property type="entry name" value="EAL domain"/>
    <property type="match status" value="1"/>
</dbReference>
<dbReference type="InterPro" id="IPR001633">
    <property type="entry name" value="EAL_dom"/>
</dbReference>
<evidence type="ECO:0000256" key="1">
    <source>
        <dbReference type="SAM" id="MobiDB-lite"/>
    </source>
</evidence>
<reference evidence="6 7" key="1">
    <citation type="submission" date="2019-04" db="EMBL/GenBank/DDBJ databases">
        <title>Azoarcus rhizosphaerae sp. nov. isolated from rhizosphere of Ficus religiosa.</title>
        <authorList>
            <person name="Lin S.-Y."/>
            <person name="Hameed A."/>
            <person name="Hsu Y.-H."/>
            <person name="Young C.-C."/>
        </authorList>
    </citation>
    <scope>NUCLEOTIDE SEQUENCE [LARGE SCALE GENOMIC DNA]</scope>
    <source>
        <strain evidence="6 7">CC-YHH848</strain>
    </source>
</reference>
<dbReference type="InterPro" id="IPR000160">
    <property type="entry name" value="GGDEF_dom"/>
</dbReference>
<evidence type="ECO:0000313" key="7">
    <source>
        <dbReference type="Proteomes" id="UP000307956"/>
    </source>
</evidence>
<dbReference type="PANTHER" id="PTHR44757:SF2">
    <property type="entry name" value="BIOFILM ARCHITECTURE MAINTENANCE PROTEIN MBAA"/>
    <property type="match status" value="1"/>
</dbReference>
<evidence type="ECO:0000259" key="4">
    <source>
        <dbReference type="PROSITE" id="PS50883"/>
    </source>
</evidence>
<dbReference type="Pfam" id="PF00989">
    <property type="entry name" value="PAS"/>
    <property type="match status" value="1"/>
</dbReference>
<dbReference type="InterPro" id="IPR013767">
    <property type="entry name" value="PAS_fold"/>
</dbReference>
<dbReference type="NCBIfam" id="TIGR00254">
    <property type="entry name" value="GGDEF"/>
    <property type="match status" value="1"/>
</dbReference>
<dbReference type="Pfam" id="PF00563">
    <property type="entry name" value="EAL"/>
    <property type="match status" value="1"/>
</dbReference>
<evidence type="ECO:0000313" key="6">
    <source>
        <dbReference type="EMBL" id="THF60478.1"/>
    </source>
</evidence>
<dbReference type="InterPro" id="IPR043128">
    <property type="entry name" value="Rev_trsase/Diguanyl_cyclase"/>
</dbReference>